<dbReference type="Pfam" id="PF00931">
    <property type="entry name" value="NB-ARC"/>
    <property type="match status" value="1"/>
</dbReference>
<keyword evidence="4" id="KW-1185">Reference proteome</keyword>
<evidence type="ECO:0000313" key="3">
    <source>
        <dbReference type="EMBL" id="KAK9213980.1"/>
    </source>
</evidence>
<dbReference type="AlphaFoldDB" id="A0AAP0MNF7"/>
<dbReference type="InterPro" id="IPR027417">
    <property type="entry name" value="P-loop_NTPase"/>
</dbReference>
<name>A0AAP0MNF7_9ROSI</name>
<dbReference type="PANTHER" id="PTHR36766">
    <property type="entry name" value="PLANT BROAD-SPECTRUM MILDEW RESISTANCE PROTEIN RPW8"/>
    <property type="match status" value="1"/>
</dbReference>
<reference evidence="3 4" key="1">
    <citation type="submission" date="2024-05" db="EMBL/GenBank/DDBJ databases">
        <title>Haplotype-resolved chromosome-level genome assembly of Huyou (Citrus changshanensis).</title>
        <authorList>
            <person name="Miao C."/>
            <person name="Chen W."/>
            <person name="Wu Y."/>
            <person name="Wang L."/>
            <person name="Zhao S."/>
            <person name="Grierson D."/>
            <person name="Xu C."/>
            <person name="Chen K."/>
        </authorList>
    </citation>
    <scope>NUCLEOTIDE SEQUENCE [LARGE SCALE GENOMIC DNA]</scope>
    <source>
        <strain evidence="3">01-14</strain>
        <tissue evidence="3">Leaf</tissue>
    </source>
</reference>
<dbReference type="GO" id="GO:0043531">
    <property type="term" value="F:ADP binding"/>
    <property type="evidence" value="ECO:0007669"/>
    <property type="project" value="InterPro"/>
</dbReference>
<dbReference type="SUPFAM" id="SSF52540">
    <property type="entry name" value="P-loop containing nucleoside triphosphate hydrolases"/>
    <property type="match status" value="1"/>
</dbReference>
<keyword evidence="1" id="KW-0611">Plant defense</keyword>
<protein>
    <recommendedName>
        <fullName evidence="2">NB-ARC domain-containing protein</fullName>
    </recommendedName>
</protein>
<proteinExistence type="predicted"/>
<dbReference type="EMBL" id="JBCGBO010000003">
    <property type="protein sequence ID" value="KAK9213980.1"/>
    <property type="molecule type" value="Genomic_DNA"/>
</dbReference>
<dbReference type="Gene3D" id="3.40.50.300">
    <property type="entry name" value="P-loop containing nucleotide triphosphate hydrolases"/>
    <property type="match status" value="1"/>
</dbReference>
<feature type="domain" description="NB-ARC" evidence="2">
    <location>
        <begin position="1"/>
        <end position="99"/>
    </location>
</feature>
<dbReference type="PANTHER" id="PTHR36766:SF45">
    <property type="entry name" value="NB-ARC DOMAIN-CONTAINING PROTEIN"/>
    <property type="match status" value="1"/>
</dbReference>
<dbReference type="Proteomes" id="UP001428341">
    <property type="component" value="Unassembled WGS sequence"/>
</dbReference>
<evidence type="ECO:0000259" key="2">
    <source>
        <dbReference type="Pfam" id="PF00931"/>
    </source>
</evidence>
<accession>A0AAP0MNF7</accession>
<gene>
    <name evidence="3" type="ORF">WN944_005966</name>
</gene>
<evidence type="ECO:0000256" key="1">
    <source>
        <dbReference type="ARBA" id="ARBA00022821"/>
    </source>
</evidence>
<dbReference type="GO" id="GO:0006952">
    <property type="term" value="P:defense response"/>
    <property type="evidence" value="ECO:0007669"/>
    <property type="project" value="UniProtKB-KW"/>
</dbReference>
<sequence length="190" mass="21302">MGGIGKTTLAQLACNHDEVKRQFDKILWVCVSETFDEFRIAKAMLEALTGSTSNLDALQSLLISIDESIAGKRFLLVLDDVWDGDYIKWEPFYHCLKKGSRAGYEMSSLLVDGLPEAESKDNENISRQQLAAGIEWRPLKKFPSRCTAITIILGLRYMPLGIAILTSLRALEELHVRITRSRNDITGQGK</sequence>
<organism evidence="3 4">
    <name type="scientific">Citrus x changshan-huyou</name>
    <dbReference type="NCBI Taxonomy" id="2935761"/>
    <lineage>
        <taxon>Eukaryota</taxon>
        <taxon>Viridiplantae</taxon>
        <taxon>Streptophyta</taxon>
        <taxon>Embryophyta</taxon>
        <taxon>Tracheophyta</taxon>
        <taxon>Spermatophyta</taxon>
        <taxon>Magnoliopsida</taxon>
        <taxon>eudicotyledons</taxon>
        <taxon>Gunneridae</taxon>
        <taxon>Pentapetalae</taxon>
        <taxon>rosids</taxon>
        <taxon>malvids</taxon>
        <taxon>Sapindales</taxon>
        <taxon>Rutaceae</taxon>
        <taxon>Aurantioideae</taxon>
        <taxon>Citrus</taxon>
    </lineage>
</organism>
<comment type="caution">
    <text evidence="3">The sequence shown here is derived from an EMBL/GenBank/DDBJ whole genome shotgun (WGS) entry which is preliminary data.</text>
</comment>
<dbReference type="InterPro" id="IPR002182">
    <property type="entry name" value="NB-ARC"/>
</dbReference>
<evidence type="ECO:0000313" key="4">
    <source>
        <dbReference type="Proteomes" id="UP001428341"/>
    </source>
</evidence>